<evidence type="ECO:0000313" key="3">
    <source>
        <dbReference type="Proteomes" id="UP000194841"/>
    </source>
</evidence>
<dbReference type="AlphaFoldDB" id="A0A2C9ZZR8"/>
<organism evidence="2 3">
    <name type="scientific">Pseudoalteromonas ulvae</name>
    <dbReference type="NCBI Taxonomy" id="107327"/>
    <lineage>
        <taxon>Bacteria</taxon>
        <taxon>Pseudomonadati</taxon>
        <taxon>Pseudomonadota</taxon>
        <taxon>Gammaproteobacteria</taxon>
        <taxon>Alteromonadales</taxon>
        <taxon>Pseudoalteromonadaceae</taxon>
        <taxon>Pseudoalteromonas</taxon>
    </lineage>
</organism>
<dbReference type="Proteomes" id="UP000194841">
    <property type="component" value="Unassembled WGS sequence"/>
</dbReference>
<reference evidence="2 3" key="1">
    <citation type="submission" date="2017-02" db="EMBL/GenBank/DDBJ databases">
        <title>Pseudoalteromonas ulvae TC14 Genome.</title>
        <authorList>
            <person name="Molmeret M."/>
        </authorList>
    </citation>
    <scope>NUCLEOTIDE SEQUENCE [LARGE SCALE GENOMIC DNA]</scope>
    <source>
        <strain evidence="2">TC14</strain>
    </source>
</reference>
<dbReference type="EMBL" id="MWPV01000007">
    <property type="protein sequence ID" value="OUL56258.1"/>
    <property type="molecule type" value="Genomic_DNA"/>
</dbReference>
<dbReference type="RefSeq" id="WP_086745770.1">
    <property type="nucleotide sequence ID" value="NZ_MWPV01000007.1"/>
</dbReference>
<sequence>MLAFFQCTQWQHGPQIGSDIVGLSAVFMLLTLGVVMLKNDLSYGELSELVGEFVAYQQLLF</sequence>
<evidence type="ECO:0000313" key="2">
    <source>
        <dbReference type="EMBL" id="OUL56258.1"/>
    </source>
</evidence>
<keyword evidence="1" id="KW-0472">Membrane</keyword>
<accession>A0A2C9ZZR8</accession>
<protein>
    <submittedName>
        <fullName evidence="2">Uncharacterized protein</fullName>
    </submittedName>
</protein>
<comment type="caution">
    <text evidence="2">The sequence shown here is derived from an EMBL/GenBank/DDBJ whole genome shotgun (WGS) entry which is preliminary data.</text>
</comment>
<keyword evidence="1" id="KW-0812">Transmembrane</keyword>
<proteinExistence type="predicted"/>
<keyword evidence="3" id="KW-1185">Reference proteome</keyword>
<keyword evidence="1" id="KW-1133">Transmembrane helix</keyword>
<name>A0A2C9ZZR8_PSEDV</name>
<evidence type="ECO:0000256" key="1">
    <source>
        <dbReference type="SAM" id="Phobius"/>
    </source>
</evidence>
<gene>
    <name evidence="2" type="ORF">B1199_19295</name>
</gene>
<feature type="transmembrane region" description="Helical" evidence="1">
    <location>
        <begin position="20"/>
        <end position="37"/>
    </location>
</feature>